<evidence type="ECO:0000256" key="3">
    <source>
        <dbReference type="ARBA" id="ARBA00022917"/>
    </source>
</evidence>
<reference evidence="5 6" key="1">
    <citation type="submission" date="2024-04" db="EMBL/GenBank/DDBJ databases">
        <title>Tritrichomonas musculus Genome.</title>
        <authorList>
            <person name="Alves-Ferreira E."/>
            <person name="Grigg M."/>
            <person name="Lorenzi H."/>
            <person name="Galac M."/>
        </authorList>
    </citation>
    <scope>NUCLEOTIDE SEQUENCE [LARGE SCALE GENOMIC DNA]</scope>
    <source>
        <strain evidence="5 6">EAF2021</strain>
    </source>
</reference>
<comment type="similarity">
    <text evidence="1">Belongs to the EF-1-beta/EF-1-delta family.</text>
</comment>
<sequence length="94" mass="11042">MKALYENYPILIDICPVDIDVDLDKLEAKIRDKKFDGIQWGRSQRQERFHNFFILQFKVIVANDKVDLDDFLELLEEDEEISKVEIEAGGVKLI</sequence>
<dbReference type="InterPro" id="IPR014717">
    <property type="entry name" value="Transl_elong_EF1B/ribsomal_bS6"/>
</dbReference>
<keyword evidence="6" id="KW-1185">Reference proteome</keyword>
<dbReference type="Gene3D" id="3.30.70.60">
    <property type="match status" value="1"/>
</dbReference>
<dbReference type="EMBL" id="JAPFFF010000003">
    <property type="protein sequence ID" value="KAK8895409.1"/>
    <property type="molecule type" value="Genomic_DNA"/>
</dbReference>
<dbReference type="InterPro" id="IPR014038">
    <property type="entry name" value="EF1B_bsu/dsu_GNE"/>
</dbReference>
<evidence type="ECO:0000256" key="2">
    <source>
        <dbReference type="ARBA" id="ARBA00022768"/>
    </source>
</evidence>
<dbReference type="InterPro" id="IPR036219">
    <property type="entry name" value="eEF-1beta-like_sf"/>
</dbReference>
<feature type="domain" description="Translation elongation factor EF1B beta/delta subunit guanine nucleotide exchange" evidence="4">
    <location>
        <begin position="10"/>
        <end position="94"/>
    </location>
</feature>
<protein>
    <recommendedName>
        <fullName evidence="4">Translation elongation factor EF1B beta/delta subunit guanine nucleotide exchange domain-containing protein</fullName>
    </recommendedName>
</protein>
<dbReference type="Proteomes" id="UP001470230">
    <property type="component" value="Unassembled WGS sequence"/>
</dbReference>
<evidence type="ECO:0000259" key="4">
    <source>
        <dbReference type="SMART" id="SM00888"/>
    </source>
</evidence>
<gene>
    <name evidence="5" type="ORF">M9Y10_023873</name>
</gene>
<comment type="caution">
    <text evidence="5">The sequence shown here is derived from an EMBL/GenBank/DDBJ whole genome shotgun (WGS) entry which is preliminary data.</text>
</comment>
<dbReference type="Pfam" id="PF00736">
    <property type="entry name" value="EF1_GNE"/>
    <property type="match status" value="1"/>
</dbReference>
<keyword evidence="2" id="KW-0251">Elongation factor</keyword>
<dbReference type="SUPFAM" id="SSF54984">
    <property type="entry name" value="eEF-1beta-like"/>
    <property type="match status" value="1"/>
</dbReference>
<keyword evidence="3" id="KW-0648">Protein biosynthesis</keyword>
<dbReference type="SMART" id="SM00888">
    <property type="entry name" value="EF1_GNE"/>
    <property type="match status" value="1"/>
</dbReference>
<evidence type="ECO:0000313" key="6">
    <source>
        <dbReference type="Proteomes" id="UP001470230"/>
    </source>
</evidence>
<evidence type="ECO:0000256" key="1">
    <source>
        <dbReference type="ARBA" id="ARBA00007411"/>
    </source>
</evidence>
<proteinExistence type="inferred from homology"/>
<organism evidence="5 6">
    <name type="scientific">Tritrichomonas musculus</name>
    <dbReference type="NCBI Taxonomy" id="1915356"/>
    <lineage>
        <taxon>Eukaryota</taxon>
        <taxon>Metamonada</taxon>
        <taxon>Parabasalia</taxon>
        <taxon>Tritrichomonadida</taxon>
        <taxon>Tritrichomonadidae</taxon>
        <taxon>Tritrichomonas</taxon>
    </lineage>
</organism>
<accession>A0ABR2KWE1</accession>
<name>A0ABR2KWE1_9EUKA</name>
<evidence type="ECO:0000313" key="5">
    <source>
        <dbReference type="EMBL" id="KAK8895409.1"/>
    </source>
</evidence>